<accession>A0AAV9HDW3</accession>
<dbReference type="Proteomes" id="UP001321749">
    <property type="component" value="Unassembled WGS sequence"/>
</dbReference>
<proteinExistence type="predicted"/>
<feature type="domain" description="Tyrosinase copper-binding" evidence="4">
    <location>
        <begin position="250"/>
        <end position="261"/>
    </location>
</feature>
<dbReference type="AlphaFoldDB" id="A0AAV9HDW3"/>
<dbReference type="PROSITE" id="PS00497">
    <property type="entry name" value="TYROSINASE_1"/>
    <property type="match status" value="1"/>
</dbReference>
<feature type="signal peptide" evidence="2">
    <location>
        <begin position="1"/>
        <end position="19"/>
    </location>
</feature>
<dbReference type="PANTHER" id="PTHR11474:SF127">
    <property type="entry name" value="TYROSINASE COPPER-BINDING DOMAIN-CONTAINING PROTEIN"/>
    <property type="match status" value="1"/>
</dbReference>
<dbReference type="SUPFAM" id="SSF48056">
    <property type="entry name" value="Di-copper centre-containing domain"/>
    <property type="match status" value="1"/>
</dbReference>
<reference evidence="5" key="1">
    <citation type="journal article" date="2023" name="Mol. Phylogenet. Evol.">
        <title>Genome-scale phylogeny and comparative genomics of the fungal order Sordariales.</title>
        <authorList>
            <person name="Hensen N."/>
            <person name="Bonometti L."/>
            <person name="Westerberg I."/>
            <person name="Brannstrom I.O."/>
            <person name="Guillou S."/>
            <person name="Cros-Aarteil S."/>
            <person name="Calhoun S."/>
            <person name="Haridas S."/>
            <person name="Kuo A."/>
            <person name="Mondo S."/>
            <person name="Pangilinan J."/>
            <person name="Riley R."/>
            <person name="LaButti K."/>
            <person name="Andreopoulos B."/>
            <person name="Lipzen A."/>
            <person name="Chen C."/>
            <person name="Yan M."/>
            <person name="Daum C."/>
            <person name="Ng V."/>
            <person name="Clum A."/>
            <person name="Steindorff A."/>
            <person name="Ohm R.A."/>
            <person name="Martin F."/>
            <person name="Silar P."/>
            <person name="Natvig D.O."/>
            <person name="Lalanne C."/>
            <person name="Gautier V."/>
            <person name="Ament-Velasquez S.L."/>
            <person name="Kruys A."/>
            <person name="Hutchinson M.I."/>
            <person name="Powell A.J."/>
            <person name="Barry K."/>
            <person name="Miller A.N."/>
            <person name="Grigoriev I.V."/>
            <person name="Debuchy R."/>
            <person name="Gladieux P."/>
            <person name="Hiltunen Thoren M."/>
            <person name="Johannesson H."/>
        </authorList>
    </citation>
    <scope>NUCLEOTIDE SEQUENCE</scope>
    <source>
        <strain evidence="5">PSN324</strain>
    </source>
</reference>
<protein>
    <recommendedName>
        <fullName evidence="3 4">Tyrosinase copper-binding domain-containing protein</fullName>
    </recommendedName>
</protein>
<dbReference type="Pfam" id="PF00264">
    <property type="entry name" value="Tyrosinase"/>
    <property type="match status" value="1"/>
</dbReference>
<feature type="chain" id="PRO_5043787832" description="Tyrosinase copper-binding domain-containing protein" evidence="2">
    <location>
        <begin position="20"/>
        <end position="322"/>
    </location>
</feature>
<evidence type="ECO:0000256" key="1">
    <source>
        <dbReference type="ARBA" id="ARBA00022723"/>
    </source>
</evidence>
<dbReference type="PRINTS" id="PR00092">
    <property type="entry name" value="TYROSINASE"/>
</dbReference>
<evidence type="ECO:0000313" key="5">
    <source>
        <dbReference type="EMBL" id="KAK4457970.1"/>
    </source>
</evidence>
<dbReference type="EMBL" id="MU865088">
    <property type="protein sequence ID" value="KAK4457970.1"/>
    <property type="molecule type" value="Genomic_DNA"/>
</dbReference>
<keyword evidence="1" id="KW-0479">Metal-binding</keyword>
<reference evidence="5" key="2">
    <citation type="submission" date="2023-06" db="EMBL/GenBank/DDBJ databases">
        <authorList>
            <consortium name="Lawrence Berkeley National Laboratory"/>
            <person name="Mondo S.J."/>
            <person name="Hensen N."/>
            <person name="Bonometti L."/>
            <person name="Westerberg I."/>
            <person name="Brannstrom I.O."/>
            <person name="Guillou S."/>
            <person name="Cros-Aarteil S."/>
            <person name="Calhoun S."/>
            <person name="Haridas S."/>
            <person name="Kuo A."/>
            <person name="Pangilinan J."/>
            <person name="Riley R."/>
            <person name="Labutti K."/>
            <person name="Andreopoulos B."/>
            <person name="Lipzen A."/>
            <person name="Chen C."/>
            <person name="Yanf M."/>
            <person name="Daum C."/>
            <person name="Ng V."/>
            <person name="Clum A."/>
            <person name="Steindorff A."/>
            <person name="Ohm R."/>
            <person name="Martin F."/>
            <person name="Silar P."/>
            <person name="Natvig D."/>
            <person name="Lalanne C."/>
            <person name="Gautier V."/>
            <person name="Ament-Velasquez S.L."/>
            <person name="Kruys A."/>
            <person name="Hutchinson M.I."/>
            <person name="Powell A.J."/>
            <person name="Barry K."/>
            <person name="Miller A.N."/>
            <person name="Grigoriev I.V."/>
            <person name="Debuchy R."/>
            <person name="Gladieux P."/>
            <person name="Thoren M.H."/>
            <person name="Johannesson H."/>
        </authorList>
    </citation>
    <scope>NUCLEOTIDE SEQUENCE</scope>
    <source>
        <strain evidence="5">PSN324</strain>
    </source>
</reference>
<evidence type="ECO:0000259" key="3">
    <source>
        <dbReference type="PROSITE" id="PS00497"/>
    </source>
</evidence>
<dbReference type="InterPro" id="IPR050316">
    <property type="entry name" value="Tyrosinase/Hemocyanin"/>
</dbReference>
<dbReference type="Gene3D" id="1.10.1280.10">
    <property type="entry name" value="Di-copper center containing domain from catechol oxidase"/>
    <property type="match status" value="1"/>
</dbReference>
<gene>
    <name evidence="5" type="ORF">QBC42DRAFT_316489</name>
</gene>
<evidence type="ECO:0000259" key="4">
    <source>
        <dbReference type="PROSITE" id="PS00498"/>
    </source>
</evidence>
<dbReference type="PROSITE" id="PS00498">
    <property type="entry name" value="TYROSINASE_2"/>
    <property type="match status" value="1"/>
</dbReference>
<comment type="caution">
    <text evidence="5">The sequence shown here is derived from an EMBL/GenBank/DDBJ whole genome shotgun (WGS) entry which is preliminary data.</text>
</comment>
<dbReference type="GO" id="GO:0016491">
    <property type="term" value="F:oxidoreductase activity"/>
    <property type="evidence" value="ECO:0007669"/>
    <property type="project" value="InterPro"/>
</dbReference>
<evidence type="ECO:0000256" key="2">
    <source>
        <dbReference type="SAM" id="SignalP"/>
    </source>
</evidence>
<evidence type="ECO:0000313" key="6">
    <source>
        <dbReference type="Proteomes" id="UP001321749"/>
    </source>
</evidence>
<organism evidence="5 6">
    <name type="scientific">Cladorrhinum samala</name>
    <dbReference type="NCBI Taxonomy" id="585594"/>
    <lineage>
        <taxon>Eukaryota</taxon>
        <taxon>Fungi</taxon>
        <taxon>Dikarya</taxon>
        <taxon>Ascomycota</taxon>
        <taxon>Pezizomycotina</taxon>
        <taxon>Sordariomycetes</taxon>
        <taxon>Sordariomycetidae</taxon>
        <taxon>Sordariales</taxon>
        <taxon>Podosporaceae</taxon>
        <taxon>Cladorrhinum</taxon>
    </lineage>
</organism>
<sequence length="322" mass="36217">MKFLPSLLAAGVLVDVSLAAPPPSLAPRACTTPKVRKEWSKATTSERSSYINAVKCLTTKPSKLGKSHRLYDDFVWVHATLFPYVHNVAAFLPWHRYFLTLYEKSLQQCGYTGNLMYWDWVADSSAPSKAKVFSPTTGFGGKSNQTGTSTEWGTKCVLDGPFKPPFQLQYWNQDVRPHCLMRIFEPGYPEYNITEMHGDNYSPAVMAQVNAETTFNGFANHLENGPHTAVHSGVGNLDGDMGPQSSSPNDPLFFLHHTQVDRLWYLWQRQNPATRTLDYSGYVWPDYSDATLDDNLQMLGLGVNMTVRAFMDTNAANLCYKY</sequence>
<feature type="domain" description="Tyrosinase copper-binding" evidence="3">
    <location>
        <begin position="86"/>
        <end position="103"/>
    </location>
</feature>
<name>A0AAV9HDW3_9PEZI</name>
<dbReference type="GO" id="GO:0046872">
    <property type="term" value="F:metal ion binding"/>
    <property type="evidence" value="ECO:0007669"/>
    <property type="project" value="UniProtKB-KW"/>
</dbReference>
<keyword evidence="2" id="KW-0732">Signal</keyword>
<dbReference type="InterPro" id="IPR008922">
    <property type="entry name" value="Di-copper_centre_dom_sf"/>
</dbReference>
<keyword evidence="6" id="KW-1185">Reference proteome</keyword>
<dbReference type="InterPro" id="IPR002227">
    <property type="entry name" value="Tyrosinase_Cu-bd"/>
</dbReference>
<dbReference type="PANTHER" id="PTHR11474">
    <property type="entry name" value="TYROSINASE FAMILY MEMBER"/>
    <property type="match status" value="1"/>
</dbReference>